<accession>A0A3Q0FXH4</accession>
<evidence type="ECO:0000256" key="1">
    <source>
        <dbReference type="ARBA" id="ARBA00004613"/>
    </source>
</evidence>
<dbReference type="Proteomes" id="UP000189705">
    <property type="component" value="Unplaced"/>
</dbReference>
<proteinExistence type="predicted"/>
<sequence>MGVKIWVFLLILIDTGKLFAEDEDKPCDLPHIENGKIGQYYYNFKSFYFPMSKNKKMSYACLAGYTTGSGSQDAKITCTAEGWSPAPKCYKKCNKPPLENGFFSGTKESFKIGEKLQYRCASGYHSPSGNTEETIQCRTEGWSSQPACAKMSDSCLAPDLQYGRYITTQRLLKLNEALIYECDDGYRTTGGNMTEEVTCHPHGWSLTPNCTKLTCSLSVMEHGRFYPVKKTYEEGDVVQFFCQESYSFSGSDLIQCYSFGWYPEPPLCEDRRTKCPPPPKPPHAIVLSDLRTYHNGDRVRLKCQLNFKMNGSEEIQCQNGKWLLPPVCIGIQEVAACEQPPSIEKGTAITENKMYYSGDTVRYRCDHGYHINGLKEIICEMGKWTSPPECTKMQENCTSPPLIQNGAVVGPLLTNYKTGSSVQYTCQHYHVLEGFETVHCVEGNWTPQPACLEPCAINEHVLNNNNILLKWRLEGELIFLHGDIIEFLCKQGYELSQSTRTSQLTTHCNRGKINYPTCIMEEPKEKCGFPPIIKNGDFIDLPLTEYVSGSSVEYSCSSFHFLNGSKRIYCFNGQWTTPPICFEPCTLLHDIMDKNNLILRWSFDNRLYYIHGEYVEFHCKQNHLQAPSTSMSDFRVQCNRGQLAYPKCIEIERQGNISFEIYLERNGLRNINTSVEYGILRWLFGCELT</sequence>
<dbReference type="GO" id="GO:0007596">
    <property type="term" value="P:blood coagulation"/>
    <property type="evidence" value="ECO:0007669"/>
    <property type="project" value="TreeGrafter"/>
</dbReference>
<evidence type="ECO:0000259" key="10">
    <source>
        <dbReference type="PROSITE" id="PS50923"/>
    </source>
</evidence>
<dbReference type="InterPro" id="IPR000436">
    <property type="entry name" value="Sushi_SCR_CCP_dom"/>
</dbReference>
<evidence type="ECO:0000256" key="3">
    <source>
        <dbReference type="ARBA" id="ARBA00022659"/>
    </source>
</evidence>
<dbReference type="SUPFAM" id="SSF57535">
    <property type="entry name" value="Complement control module/SCR domain"/>
    <property type="match status" value="10"/>
</dbReference>
<gene>
    <name evidence="12" type="primary">LOC102386894</name>
</gene>
<dbReference type="CDD" id="cd00033">
    <property type="entry name" value="CCP"/>
    <property type="match status" value="7"/>
</dbReference>
<dbReference type="KEGG" id="asn:102386894"/>
<evidence type="ECO:0000256" key="8">
    <source>
        <dbReference type="PROSITE-ProRule" id="PRU00302"/>
    </source>
</evidence>
<comment type="subcellular location">
    <subcellularLocation>
        <location evidence="1">Secreted</location>
    </subcellularLocation>
</comment>
<organism evidence="11 12">
    <name type="scientific">Alligator sinensis</name>
    <name type="common">Chinese alligator</name>
    <dbReference type="NCBI Taxonomy" id="38654"/>
    <lineage>
        <taxon>Eukaryota</taxon>
        <taxon>Metazoa</taxon>
        <taxon>Chordata</taxon>
        <taxon>Craniata</taxon>
        <taxon>Vertebrata</taxon>
        <taxon>Euteleostomi</taxon>
        <taxon>Archelosauria</taxon>
        <taxon>Archosauria</taxon>
        <taxon>Crocodylia</taxon>
        <taxon>Alligatoridae</taxon>
        <taxon>Alligatorinae</taxon>
        <taxon>Alligator</taxon>
    </lineage>
</organism>
<dbReference type="FunFam" id="2.10.70.10:FF:000026">
    <property type="entry name" value="Complement inhibitory factor H"/>
    <property type="match status" value="1"/>
</dbReference>
<evidence type="ECO:0000256" key="5">
    <source>
        <dbReference type="ARBA" id="ARBA00022737"/>
    </source>
</evidence>
<dbReference type="InParanoid" id="A0A3Q0FXH4"/>
<dbReference type="SMART" id="SM00032">
    <property type="entry name" value="CCP"/>
    <property type="match status" value="9"/>
</dbReference>
<protein>
    <submittedName>
        <fullName evidence="12">Coagulation factor XIII B chain</fullName>
    </submittedName>
</protein>
<feature type="disulfide bond" evidence="8">
    <location>
        <begin position="527"/>
        <end position="570"/>
    </location>
</feature>
<dbReference type="AlphaFoldDB" id="A0A3Q0FXH4"/>
<dbReference type="Gene3D" id="2.10.70.10">
    <property type="entry name" value="Complement Module, domain 1"/>
    <property type="match status" value="10"/>
</dbReference>
<keyword evidence="4 9" id="KW-0732">Signal</keyword>
<feature type="signal peptide" evidence="9">
    <location>
        <begin position="1"/>
        <end position="20"/>
    </location>
</feature>
<dbReference type="RefSeq" id="XP_025050453.1">
    <property type="nucleotide sequence ID" value="XM_025194668.1"/>
</dbReference>
<evidence type="ECO:0000256" key="6">
    <source>
        <dbReference type="ARBA" id="ARBA00023157"/>
    </source>
</evidence>
<feature type="disulfide bond" evidence="8">
    <location>
        <begin position="397"/>
        <end position="440"/>
    </location>
</feature>
<comment type="caution">
    <text evidence="8">Lacks conserved residue(s) required for the propagation of feature annotation.</text>
</comment>
<evidence type="ECO:0000256" key="9">
    <source>
        <dbReference type="SAM" id="SignalP"/>
    </source>
</evidence>
<feature type="chain" id="PRO_5018069813" evidence="9">
    <location>
        <begin position="21"/>
        <end position="689"/>
    </location>
</feature>
<dbReference type="InterPro" id="IPR035976">
    <property type="entry name" value="Sushi/SCR/CCP_sf"/>
</dbReference>
<dbReference type="STRING" id="38654.A0A3Q0FXH4"/>
<keyword evidence="3 8" id="KW-0768">Sushi</keyword>
<evidence type="ECO:0000256" key="4">
    <source>
        <dbReference type="ARBA" id="ARBA00022729"/>
    </source>
</evidence>
<evidence type="ECO:0000256" key="7">
    <source>
        <dbReference type="ARBA" id="ARBA00023180"/>
    </source>
</evidence>
<dbReference type="FunFam" id="2.10.70.10:FF:000060">
    <property type="entry name" value="Complement inhibitory factor H"/>
    <property type="match status" value="1"/>
</dbReference>
<keyword evidence="6 8" id="KW-1015">Disulfide bond</keyword>
<dbReference type="PANTHER" id="PTHR45785">
    <property type="entry name" value="COMPLEMENT FACTOR H-RELATED"/>
    <property type="match status" value="1"/>
</dbReference>
<reference evidence="12" key="1">
    <citation type="submission" date="2025-08" db="UniProtKB">
        <authorList>
            <consortium name="RefSeq"/>
        </authorList>
    </citation>
    <scope>IDENTIFICATION</scope>
</reference>
<dbReference type="PANTHER" id="PTHR45785:SF3">
    <property type="entry name" value="COAGULATION FACTOR XIII B CHAIN"/>
    <property type="match status" value="1"/>
</dbReference>
<keyword evidence="7" id="KW-0325">Glycoprotein</keyword>
<dbReference type="InterPro" id="IPR051503">
    <property type="entry name" value="ComplSys_Reg/VirEntry_Med"/>
</dbReference>
<feature type="domain" description="Sushi" evidence="10">
    <location>
        <begin position="91"/>
        <end position="150"/>
    </location>
</feature>
<dbReference type="FunFam" id="2.10.70.10:FF:000054">
    <property type="entry name" value="Complement inhibitory factor H"/>
    <property type="match status" value="1"/>
</dbReference>
<evidence type="ECO:0000256" key="2">
    <source>
        <dbReference type="ARBA" id="ARBA00022525"/>
    </source>
</evidence>
<feature type="domain" description="Sushi" evidence="10">
    <location>
        <begin position="395"/>
        <end position="453"/>
    </location>
</feature>
<evidence type="ECO:0000313" key="11">
    <source>
        <dbReference type="Proteomes" id="UP000189705"/>
    </source>
</evidence>
<keyword evidence="5" id="KW-0677">Repeat</keyword>
<feature type="domain" description="Sushi" evidence="10">
    <location>
        <begin position="208"/>
        <end position="270"/>
    </location>
</feature>
<keyword evidence="11" id="KW-1185">Reference proteome</keyword>
<feature type="domain" description="Sushi" evidence="10">
    <location>
        <begin position="273"/>
        <end position="330"/>
    </location>
</feature>
<dbReference type="PROSITE" id="PS50923">
    <property type="entry name" value="SUSHI"/>
    <property type="match status" value="6"/>
</dbReference>
<feature type="domain" description="Sushi" evidence="10">
    <location>
        <begin position="525"/>
        <end position="583"/>
    </location>
</feature>
<dbReference type="GO" id="GO:0005576">
    <property type="term" value="C:extracellular region"/>
    <property type="evidence" value="ECO:0007669"/>
    <property type="project" value="UniProtKB-SubCell"/>
</dbReference>
<dbReference type="GeneID" id="102386894"/>
<keyword evidence="2" id="KW-0964">Secreted</keyword>
<dbReference type="Pfam" id="PF00084">
    <property type="entry name" value="Sushi"/>
    <property type="match status" value="8"/>
</dbReference>
<evidence type="ECO:0000313" key="12">
    <source>
        <dbReference type="RefSeq" id="XP_025050453.1"/>
    </source>
</evidence>
<feature type="domain" description="Sushi" evidence="10">
    <location>
        <begin position="335"/>
        <end position="392"/>
    </location>
</feature>
<name>A0A3Q0FXH4_ALLSI</name>